<dbReference type="InterPro" id="IPR047817">
    <property type="entry name" value="ABC2_TM_bact-type"/>
</dbReference>
<evidence type="ECO:0000256" key="2">
    <source>
        <dbReference type="ARBA" id="ARBA00022692"/>
    </source>
</evidence>
<dbReference type="InterPro" id="IPR051784">
    <property type="entry name" value="Nod_factor_ABC_transporter"/>
</dbReference>
<dbReference type="PANTHER" id="PTHR43229:SF2">
    <property type="entry name" value="NODULATION PROTEIN J"/>
    <property type="match status" value="1"/>
</dbReference>
<dbReference type="GO" id="GO:0046677">
    <property type="term" value="P:response to antibiotic"/>
    <property type="evidence" value="ECO:0007669"/>
    <property type="project" value="UniProtKB-KW"/>
</dbReference>
<dbReference type="GO" id="GO:0140359">
    <property type="term" value="F:ABC-type transporter activity"/>
    <property type="evidence" value="ECO:0007669"/>
    <property type="project" value="InterPro"/>
</dbReference>
<keyword evidence="2 6" id="KW-0812">Transmembrane</keyword>
<dbReference type="AlphaFoldDB" id="A0A554S843"/>
<feature type="transmembrane region" description="Helical" evidence="6">
    <location>
        <begin position="181"/>
        <end position="201"/>
    </location>
</feature>
<name>A0A554S843_9ACTN</name>
<dbReference type="GO" id="GO:0043190">
    <property type="term" value="C:ATP-binding cassette (ABC) transporter complex"/>
    <property type="evidence" value="ECO:0007669"/>
    <property type="project" value="InterPro"/>
</dbReference>
<evidence type="ECO:0000256" key="5">
    <source>
        <dbReference type="ARBA" id="ARBA00023251"/>
    </source>
</evidence>
<keyword evidence="6" id="KW-0813">Transport</keyword>
<reference evidence="8 9" key="1">
    <citation type="submission" date="2019-07" db="EMBL/GenBank/DDBJ databases">
        <authorList>
            <person name="Zhao L.H."/>
        </authorList>
    </citation>
    <scope>NUCLEOTIDE SEQUENCE [LARGE SCALE GENOMIC DNA]</scope>
    <source>
        <strain evidence="8 9">Co35</strain>
    </source>
</reference>
<accession>A0A554S843</accession>
<dbReference type="InterPro" id="IPR013525">
    <property type="entry name" value="ABC2_TM"/>
</dbReference>
<dbReference type="PROSITE" id="PS51012">
    <property type="entry name" value="ABC_TM2"/>
    <property type="match status" value="1"/>
</dbReference>
<dbReference type="Pfam" id="PF01061">
    <property type="entry name" value="ABC2_membrane"/>
    <property type="match status" value="1"/>
</dbReference>
<dbReference type="EMBL" id="VLNT01000008">
    <property type="protein sequence ID" value="TSD62531.1"/>
    <property type="molecule type" value="Genomic_DNA"/>
</dbReference>
<comment type="subcellular location">
    <subcellularLocation>
        <location evidence="6">Cell membrane</location>
        <topology evidence="6">Multi-pass membrane protein</topology>
    </subcellularLocation>
    <subcellularLocation>
        <location evidence="1">Membrane</location>
        <topology evidence="1">Multi-pass membrane protein</topology>
    </subcellularLocation>
</comment>
<feature type="transmembrane region" description="Helical" evidence="6">
    <location>
        <begin position="236"/>
        <end position="255"/>
    </location>
</feature>
<keyword evidence="3 6" id="KW-1133">Transmembrane helix</keyword>
<comment type="caution">
    <text evidence="8">The sequence shown here is derived from an EMBL/GenBank/DDBJ whole genome shotgun (WGS) entry which is preliminary data.</text>
</comment>
<feature type="domain" description="ABC transmembrane type-2" evidence="7">
    <location>
        <begin position="32"/>
        <end position="261"/>
    </location>
</feature>
<dbReference type="Proteomes" id="UP000316988">
    <property type="component" value="Unassembled WGS sequence"/>
</dbReference>
<proteinExistence type="inferred from homology"/>
<dbReference type="RefSeq" id="WP_143913644.1">
    <property type="nucleotide sequence ID" value="NZ_VLNT01000008.1"/>
</dbReference>
<protein>
    <recommendedName>
        <fullName evidence="6">Transport permease protein</fullName>
    </recommendedName>
</protein>
<dbReference type="PANTHER" id="PTHR43229">
    <property type="entry name" value="NODULATION PROTEIN J"/>
    <property type="match status" value="1"/>
</dbReference>
<evidence type="ECO:0000256" key="6">
    <source>
        <dbReference type="RuleBase" id="RU361157"/>
    </source>
</evidence>
<evidence type="ECO:0000313" key="8">
    <source>
        <dbReference type="EMBL" id="TSD62531.1"/>
    </source>
</evidence>
<feature type="transmembrane region" description="Helical" evidence="6">
    <location>
        <begin position="32"/>
        <end position="53"/>
    </location>
</feature>
<sequence length="262" mass="27107">MSTAPATPRASAWADTAILTGRGLLLMARSPATVTMTAAFPVILLLLLSVSFAEIVMPGGSYADYVNYSVPLFAAMGITFATLSTANAVHADRIAGFDDRLRTLPLSPVAPLAGRIIADTARNLATVAIVTGVGMALGFRFENGLLGIVAYFVVPLLYGFGLAWLMVAVALHAASAESANAALNALLLVLSFLSTGFVRLADLPGWAQPIASANPISHVVDAMRAFAHGGSAGDHLLAVAAWAVGLTAVFGTLAVRRYARRG</sequence>
<evidence type="ECO:0000259" key="7">
    <source>
        <dbReference type="PROSITE" id="PS51012"/>
    </source>
</evidence>
<keyword evidence="6" id="KW-1003">Cell membrane</keyword>
<evidence type="ECO:0000256" key="4">
    <source>
        <dbReference type="ARBA" id="ARBA00023136"/>
    </source>
</evidence>
<evidence type="ECO:0000256" key="1">
    <source>
        <dbReference type="ARBA" id="ARBA00004141"/>
    </source>
</evidence>
<comment type="similarity">
    <text evidence="6">Belongs to the ABC-2 integral membrane protein family.</text>
</comment>
<keyword evidence="4 6" id="KW-0472">Membrane</keyword>
<evidence type="ECO:0000256" key="3">
    <source>
        <dbReference type="ARBA" id="ARBA00022989"/>
    </source>
</evidence>
<feature type="transmembrane region" description="Helical" evidence="6">
    <location>
        <begin position="65"/>
        <end position="83"/>
    </location>
</feature>
<gene>
    <name evidence="8" type="ORF">FNM00_11275</name>
</gene>
<keyword evidence="9" id="KW-1185">Reference proteome</keyword>
<dbReference type="OrthoDB" id="3370990at2"/>
<keyword evidence="5" id="KW-0046">Antibiotic resistance</keyword>
<evidence type="ECO:0000313" key="9">
    <source>
        <dbReference type="Proteomes" id="UP000316988"/>
    </source>
</evidence>
<feature type="transmembrane region" description="Helical" evidence="6">
    <location>
        <begin position="121"/>
        <end position="139"/>
    </location>
</feature>
<dbReference type="InterPro" id="IPR000412">
    <property type="entry name" value="ABC_2_transport"/>
</dbReference>
<organism evidence="8 9">
    <name type="scientific">Aeromicrobium piscarium</name>
    <dbReference type="NCBI Taxonomy" id="2590901"/>
    <lineage>
        <taxon>Bacteria</taxon>
        <taxon>Bacillati</taxon>
        <taxon>Actinomycetota</taxon>
        <taxon>Actinomycetes</taxon>
        <taxon>Propionibacteriales</taxon>
        <taxon>Nocardioidaceae</taxon>
        <taxon>Aeromicrobium</taxon>
    </lineage>
</organism>
<feature type="transmembrane region" description="Helical" evidence="6">
    <location>
        <begin position="145"/>
        <end position="169"/>
    </location>
</feature>
<dbReference type="PIRSF" id="PIRSF006648">
    <property type="entry name" value="DrrB"/>
    <property type="match status" value="1"/>
</dbReference>